<evidence type="ECO:0000313" key="1">
    <source>
        <dbReference type="EMBL" id="GGO61837.1"/>
    </source>
</evidence>
<sequence length="43" mass="4505">MVAAASFGLMNALIEQEQGVLEPEDPQRVGIVPFATLPGIAHS</sequence>
<comment type="caution">
    <text evidence="1">The sequence shown here is derived from an EMBL/GenBank/DDBJ whole genome shotgun (WGS) entry which is preliminary data.</text>
</comment>
<accession>A0A917YNQ4</accession>
<protein>
    <submittedName>
        <fullName evidence="1">Uncharacterized protein</fullName>
    </submittedName>
</protein>
<dbReference type="RefSeq" id="WP_263647445.1">
    <property type="nucleotide sequence ID" value="NZ_BMNH01000001.1"/>
</dbReference>
<organism evidence="1 2">
    <name type="scientific">Nonomuraea cavernae</name>
    <dbReference type="NCBI Taxonomy" id="2045107"/>
    <lineage>
        <taxon>Bacteria</taxon>
        <taxon>Bacillati</taxon>
        <taxon>Actinomycetota</taxon>
        <taxon>Actinomycetes</taxon>
        <taxon>Streptosporangiales</taxon>
        <taxon>Streptosporangiaceae</taxon>
        <taxon>Nonomuraea</taxon>
    </lineage>
</organism>
<dbReference type="Proteomes" id="UP000646523">
    <property type="component" value="Unassembled WGS sequence"/>
</dbReference>
<keyword evidence="2" id="KW-1185">Reference proteome</keyword>
<proteinExistence type="predicted"/>
<dbReference type="EMBL" id="BMNH01000001">
    <property type="protein sequence ID" value="GGO61837.1"/>
    <property type="molecule type" value="Genomic_DNA"/>
</dbReference>
<evidence type="ECO:0000313" key="2">
    <source>
        <dbReference type="Proteomes" id="UP000646523"/>
    </source>
</evidence>
<gene>
    <name evidence="1" type="ORF">GCM10012289_05020</name>
</gene>
<dbReference type="AlphaFoldDB" id="A0A917YNQ4"/>
<reference evidence="1" key="1">
    <citation type="journal article" date="2014" name="Int. J. Syst. Evol. Microbiol.">
        <title>Complete genome sequence of Corynebacterium casei LMG S-19264T (=DSM 44701T), isolated from a smear-ripened cheese.</title>
        <authorList>
            <consortium name="US DOE Joint Genome Institute (JGI-PGF)"/>
            <person name="Walter F."/>
            <person name="Albersmeier A."/>
            <person name="Kalinowski J."/>
            <person name="Ruckert C."/>
        </authorList>
    </citation>
    <scope>NUCLEOTIDE SEQUENCE</scope>
    <source>
        <strain evidence="1">CGMCC 4.7368</strain>
    </source>
</reference>
<reference evidence="1" key="2">
    <citation type="submission" date="2020-09" db="EMBL/GenBank/DDBJ databases">
        <authorList>
            <person name="Sun Q."/>
            <person name="Zhou Y."/>
        </authorList>
    </citation>
    <scope>NUCLEOTIDE SEQUENCE</scope>
    <source>
        <strain evidence="1">CGMCC 4.7368</strain>
    </source>
</reference>
<name>A0A917YNQ4_9ACTN</name>